<dbReference type="InterPro" id="IPR050951">
    <property type="entry name" value="Retrovirus_Pol_polyprotein"/>
</dbReference>
<protein>
    <recommendedName>
        <fullName evidence="3">Integrase catalytic domain-containing protein</fullName>
    </recommendedName>
</protein>
<dbReference type="Proteomes" id="UP001458880">
    <property type="component" value="Unassembled WGS sequence"/>
</dbReference>
<dbReference type="AlphaFoldDB" id="A0AAW1L9S9"/>
<dbReference type="SUPFAM" id="SSF53098">
    <property type="entry name" value="Ribonuclease H-like"/>
    <property type="match status" value="1"/>
</dbReference>
<dbReference type="InterPro" id="IPR036397">
    <property type="entry name" value="RNaseH_sf"/>
</dbReference>
<dbReference type="GO" id="GO:0003676">
    <property type="term" value="F:nucleic acid binding"/>
    <property type="evidence" value="ECO:0007669"/>
    <property type="project" value="InterPro"/>
</dbReference>
<accession>A0AAW1L9S9</accession>
<dbReference type="PANTHER" id="PTHR37984">
    <property type="entry name" value="PROTEIN CBG26694"/>
    <property type="match status" value="1"/>
</dbReference>
<name>A0AAW1L9S9_POPJA</name>
<evidence type="ECO:0008006" key="3">
    <source>
        <dbReference type="Google" id="ProtNLM"/>
    </source>
</evidence>
<keyword evidence="2" id="KW-1185">Reference proteome</keyword>
<dbReference type="PANTHER" id="PTHR37984:SF5">
    <property type="entry name" value="PROTEIN NYNRIN-LIKE"/>
    <property type="match status" value="1"/>
</dbReference>
<dbReference type="Gene3D" id="3.30.420.10">
    <property type="entry name" value="Ribonuclease H-like superfamily/Ribonuclease H"/>
    <property type="match status" value="1"/>
</dbReference>
<dbReference type="InterPro" id="IPR012337">
    <property type="entry name" value="RNaseH-like_sf"/>
</dbReference>
<comment type="caution">
    <text evidence="1">The sequence shown here is derived from an EMBL/GenBank/DDBJ whole genome shotgun (WGS) entry which is preliminary data.</text>
</comment>
<sequence length="105" mass="12030">MNSAEMLKAMERLIKIFGAPRRIITDRGTAFTSDTFKRFCTERQTHRANEQVERINKVVMPALLKEAGDLEKWINVLTNVQLSLNATVHRSLGRQKCSLGIKSYH</sequence>
<dbReference type="EMBL" id="JASPKY010000144">
    <property type="protein sequence ID" value="KAK9730644.1"/>
    <property type="molecule type" value="Genomic_DNA"/>
</dbReference>
<organism evidence="1 2">
    <name type="scientific">Popillia japonica</name>
    <name type="common">Japanese beetle</name>
    <dbReference type="NCBI Taxonomy" id="7064"/>
    <lineage>
        <taxon>Eukaryota</taxon>
        <taxon>Metazoa</taxon>
        <taxon>Ecdysozoa</taxon>
        <taxon>Arthropoda</taxon>
        <taxon>Hexapoda</taxon>
        <taxon>Insecta</taxon>
        <taxon>Pterygota</taxon>
        <taxon>Neoptera</taxon>
        <taxon>Endopterygota</taxon>
        <taxon>Coleoptera</taxon>
        <taxon>Polyphaga</taxon>
        <taxon>Scarabaeiformia</taxon>
        <taxon>Scarabaeidae</taxon>
        <taxon>Rutelinae</taxon>
        <taxon>Popillia</taxon>
    </lineage>
</organism>
<gene>
    <name evidence="1" type="ORF">QE152_g14370</name>
</gene>
<evidence type="ECO:0000313" key="2">
    <source>
        <dbReference type="Proteomes" id="UP001458880"/>
    </source>
</evidence>
<evidence type="ECO:0000313" key="1">
    <source>
        <dbReference type="EMBL" id="KAK9730644.1"/>
    </source>
</evidence>
<proteinExistence type="predicted"/>
<reference evidence="1 2" key="1">
    <citation type="journal article" date="2024" name="BMC Genomics">
        <title>De novo assembly and annotation of Popillia japonica's genome with initial clues to its potential as an invasive pest.</title>
        <authorList>
            <person name="Cucini C."/>
            <person name="Boschi S."/>
            <person name="Funari R."/>
            <person name="Cardaioli E."/>
            <person name="Iannotti N."/>
            <person name="Marturano G."/>
            <person name="Paoli F."/>
            <person name="Bruttini M."/>
            <person name="Carapelli A."/>
            <person name="Frati F."/>
            <person name="Nardi F."/>
        </authorList>
    </citation>
    <scope>NUCLEOTIDE SEQUENCE [LARGE SCALE GENOMIC DNA]</scope>
    <source>
        <strain evidence="1">DMR45628</strain>
    </source>
</reference>